<dbReference type="PANTHER" id="PTHR35902">
    <property type="entry name" value="S-LAYER DOMAIN-LIKE PROTEIN-RELATED"/>
    <property type="match status" value="1"/>
</dbReference>
<dbReference type="PANTHER" id="PTHR35902:SF3">
    <property type="entry name" value="NPCBM-ASSOCIATED, NEW3 DOMAIN OF ALPHA-GALACTOSIDASE"/>
    <property type="match status" value="1"/>
</dbReference>
<dbReference type="KEGG" id="ncon:LC1Nh_0824"/>
<dbReference type="InterPro" id="IPR013783">
    <property type="entry name" value="Ig-like_fold"/>
</dbReference>
<organism evidence="3 4">
    <name type="scientific">Candidatus Nanohalobium constans</name>
    <dbReference type="NCBI Taxonomy" id="2565781"/>
    <lineage>
        <taxon>Archaea</taxon>
        <taxon>Candidatus Nanohalarchaeota</taxon>
        <taxon>Candidatus Nanohalobia</taxon>
        <taxon>Candidatus Nanohalobiales</taxon>
        <taxon>Candidatus Nanohalobiaceae</taxon>
        <taxon>Candidatus Nanohalobium</taxon>
    </lineage>
</organism>
<dbReference type="Proteomes" id="UP000377803">
    <property type="component" value="Chromosome"/>
</dbReference>
<keyword evidence="1" id="KW-0812">Transmembrane</keyword>
<feature type="transmembrane region" description="Helical" evidence="1">
    <location>
        <begin position="398"/>
        <end position="415"/>
    </location>
</feature>
<keyword evidence="1" id="KW-1133">Transmembrane helix</keyword>
<gene>
    <name evidence="3" type="ORF">LC1Nh_0824</name>
</gene>
<keyword evidence="1" id="KW-0472">Membrane</keyword>
<accession>A0A5Q0UGF9</accession>
<dbReference type="Gene3D" id="2.60.40.10">
    <property type="entry name" value="Immunoglobulins"/>
    <property type="match status" value="1"/>
</dbReference>
<evidence type="ECO:0000259" key="2">
    <source>
        <dbReference type="Pfam" id="PF07705"/>
    </source>
</evidence>
<evidence type="ECO:0000256" key="1">
    <source>
        <dbReference type="SAM" id="Phobius"/>
    </source>
</evidence>
<feature type="domain" description="CARDB" evidence="2">
    <location>
        <begin position="278"/>
        <end position="369"/>
    </location>
</feature>
<protein>
    <submittedName>
        <fullName evidence="3">S-layer domain protein</fullName>
    </submittedName>
</protein>
<dbReference type="GeneID" id="42365213"/>
<dbReference type="InterPro" id="IPR011635">
    <property type="entry name" value="CARDB"/>
</dbReference>
<dbReference type="OrthoDB" id="116073at2157"/>
<dbReference type="RefSeq" id="WP_153550448.1">
    <property type="nucleotide sequence ID" value="NZ_CP040089.1"/>
</dbReference>
<dbReference type="EMBL" id="CP040089">
    <property type="protein sequence ID" value="QGA80708.1"/>
    <property type="molecule type" value="Genomic_DNA"/>
</dbReference>
<dbReference type="AlphaFoldDB" id="A0A5Q0UGF9"/>
<sequence>MKRNNTHSTALKIALTLSIITVSIGAASSAPKLDAVSFDPGFITAGDRVNISANMHETDYPDKNWDEDKHLKVVLKPDNRLTREYITIEDDRDESIGFLYPNGVWNQRYQVKVDSGAPTGMYDFELHIQYLENGEPIEIQTEDGDYNFTVIRDFSMPVDNEGVDLSSNVVSTQPSVPRRGDNYVEAQVRFTNTGNKPVEEIDLRPSTPEGIQPSYSSDEKFYINKLMEGDSAEKTISFNLDEDLEPGLHTVDLSATYEDESGNSYSEGLNIPLRVEGRPDLEIVNSSMEMKAGDTSQLRVNVRNTGEQDAESVTARVIAERSQPFGLEDRSNYIGEIESGETSEAVMKISADRSASLKRHQLKVQFRANGDSEEGDQSVYTFTEQTGIELTGRTQSPLIYIGVAAAFLVLAAIVYRYRSGRSQKSVEGGD</sequence>
<evidence type="ECO:0000313" key="3">
    <source>
        <dbReference type="EMBL" id="QGA80708.1"/>
    </source>
</evidence>
<evidence type="ECO:0000313" key="4">
    <source>
        <dbReference type="Proteomes" id="UP000377803"/>
    </source>
</evidence>
<dbReference type="Pfam" id="PF07705">
    <property type="entry name" value="CARDB"/>
    <property type="match status" value="1"/>
</dbReference>
<keyword evidence="4" id="KW-1185">Reference proteome</keyword>
<name>A0A5Q0UGF9_9ARCH</name>
<proteinExistence type="predicted"/>
<reference evidence="4" key="1">
    <citation type="submission" date="2019-05" db="EMBL/GenBank/DDBJ databases">
        <title>Candidatus Nanohalobium constans, a novel model system to study the DPANN nano-sized archaea: genomic and physiological characterization of a nanoarchaeon co-cultured with its chitinotrophic host.</title>
        <authorList>
            <person name="La Cono V."/>
            <person name="Arcadi E."/>
            <person name="Crisafi F."/>
            <person name="Denaro R."/>
            <person name="La Spada G."/>
            <person name="Messina E."/>
            <person name="Smedile F."/>
            <person name="Toshchakov S.V."/>
            <person name="Shevchenko M.A."/>
            <person name="Golyshin P.N."/>
            <person name="Golyshina O.V."/>
            <person name="Ferrer M."/>
            <person name="Rohde M."/>
            <person name="Mushegian A."/>
            <person name="Sorokin D.Y."/>
            <person name="Giuliano L."/>
            <person name="Yakimov M.M."/>
        </authorList>
    </citation>
    <scope>NUCLEOTIDE SEQUENCE [LARGE SCALE GENOMIC DNA]</scope>
    <source>
        <strain evidence="4">LC1Nh</strain>
    </source>
</reference>